<accession>A0A3B0RRJ8</accession>
<feature type="compositionally biased region" description="Polar residues" evidence="1">
    <location>
        <begin position="1"/>
        <end position="20"/>
    </location>
</feature>
<gene>
    <name evidence="2" type="ORF">MNBD_ALPHA04-619</name>
</gene>
<evidence type="ECO:0000313" key="2">
    <source>
        <dbReference type="EMBL" id="VAV94509.1"/>
    </source>
</evidence>
<proteinExistence type="predicted"/>
<feature type="region of interest" description="Disordered" evidence="1">
    <location>
        <begin position="1"/>
        <end position="32"/>
    </location>
</feature>
<reference evidence="2" key="1">
    <citation type="submission" date="2018-06" db="EMBL/GenBank/DDBJ databases">
        <authorList>
            <person name="Zhirakovskaya E."/>
        </authorList>
    </citation>
    <scope>NUCLEOTIDE SEQUENCE</scope>
</reference>
<protein>
    <submittedName>
        <fullName evidence="2">Uncharacterized protein</fullName>
    </submittedName>
</protein>
<dbReference type="AlphaFoldDB" id="A0A3B0RRJ8"/>
<organism evidence="2">
    <name type="scientific">hydrothermal vent metagenome</name>
    <dbReference type="NCBI Taxonomy" id="652676"/>
    <lineage>
        <taxon>unclassified sequences</taxon>
        <taxon>metagenomes</taxon>
        <taxon>ecological metagenomes</taxon>
    </lineage>
</organism>
<evidence type="ECO:0000256" key="1">
    <source>
        <dbReference type="SAM" id="MobiDB-lite"/>
    </source>
</evidence>
<dbReference type="EMBL" id="UOEF01000186">
    <property type="protein sequence ID" value="VAV94509.1"/>
    <property type="molecule type" value="Genomic_DNA"/>
</dbReference>
<name>A0A3B0RRJ8_9ZZZZ</name>
<sequence length="257" mass="27754">MTDSNLPARPSSETNVSSPQPGGHGHNPADYDWVPVLRKRRRDGWSPEKQRAFIGALADCGSVVEAARSVGMSDAACYKLRRAPGTEGFAAAWDVALDAASARLADIAFDRAMNGVDDVVLDRDGNHVYTKRKYNDRLLMFLLRAHAPDKYRHGNREAGAMGDGQETVPAHRGQLAVAEALKLLGPEVPAEPEKLMSTQALDDALEVANIMDGNLPGWQHRGATGDEEGSAMPEVTRIIVNKLQISDSKSENGDEGD</sequence>